<dbReference type="GO" id="GO:0016491">
    <property type="term" value="F:oxidoreductase activity"/>
    <property type="evidence" value="ECO:0007669"/>
    <property type="project" value="UniProtKB-KW"/>
</dbReference>
<dbReference type="OrthoDB" id="419598at2759"/>
<name>A0A0J9UYF5_FUSO4</name>
<comment type="similarity">
    <text evidence="1">Belongs to the NmrA-type oxidoreductase family. Isoflavone reductase subfamily.</text>
</comment>
<proteinExistence type="inferred from homology"/>
<evidence type="ECO:0000256" key="2">
    <source>
        <dbReference type="ARBA" id="ARBA00022857"/>
    </source>
</evidence>
<dbReference type="EMBL" id="DS231702">
    <property type="protein sequence ID" value="KNB04344.1"/>
    <property type="molecule type" value="Genomic_DNA"/>
</dbReference>
<dbReference type="RefSeq" id="XP_018242389.1">
    <property type="nucleotide sequence ID" value="XM_018385168.1"/>
</dbReference>
<keyword evidence="3" id="KW-0560">Oxidoreductase</keyword>
<accession>A0A0J9UYF5</accession>
<dbReference type="InterPro" id="IPR051609">
    <property type="entry name" value="NmrA/Isoflavone_reductase-like"/>
</dbReference>
<dbReference type="Gene3D" id="3.40.50.720">
    <property type="entry name" value="NAD(P)-binding Rossmann-like Domain"/>
    <property type="match status" value="1"/>
</dbReference>
<organism evidence="5 6">
    <name type="scientific">Fusarium oxysporum f. sp. lycopersici (strain 4287 / CBS 123668 / FGSC 9935 / NRRL 34936)</name>
    <name type="common">Fusarium vascular wilt of tomato</name>
    <dbReference type="NCBI Taxonomy" id="426428"/>
    <lineage>
        <taxon>Eukaryota</taxon>
        <taxon>Fungi</taxon>
        <taxon>Dikarya</taxon>
        <taxon>Ascomycota</taxon>
        <taxon>Pezizomycotina</taxon>
        <taxon>Sordariomycetes</taxon>
        <taxon>Hypocreomycetidae</taxon>
        <taxon>Hypocreales</taxon>
        <taxon>Nectriaceae</taxon>
        <taxon>Fusarium</taxon>
        <taxon>Fusarium oxysporum species complex</taxon>
    </lineage>
</organism>
<evidence type="ECO:0000256" key="1">
    <source>
        <dbReference type="ARBA" id="ARBA00005725"/>
    </source>
</evidence>
<dbReference type="Pfam" id="PF05368">
    <property type="entry name" value="NmrA"/>
    <property type="match status" value="1"/>
</dbReference>
<dbReference type="VEuPathDB" id="FungiDB:FOXG_06478"/>
<dbReference type="AlphaFoldDB" id="A0A0J9UYF5"/>
<dbReference type="Gene3D" id="3.90.25.10">
    <property type="entry name" value="UDP-galactose 4-epimerase, domain 1"/>
    <property type="match status" value="1"/>
</dbReference>
<dbReference type="PANTHER" id="PTHR47706:SF4">
    <property type="entry name" value="NMRA-LIKE DOMAIN-CONTAINING PROTEIN"/>
    <property type="match status" value="1"/>
</dbReference>
<dbReference type="PANTHER" id="PTHR47706">
    <property type="entry name" value="NMRA-LIKE FAMILY PROTEIN"/>
    <property type="match status" value="1"/>
</dbReference>
<gene>
    <name evidence="5" type="ORF">FOXG_06478</name>
</gene>
<dbReference type="SUPFAM" id="SSF51735">
    <property type="entry name" value="NAD(P)-binding Rossmann-fold domains"/>
    <property type="match status" value="1"/>
</dbReference>
<protein>
    <recommendedName>
        <fullName evidence="4">NmrA-like domain-containing protein</fullName>
    </recommendedName>
</protein>
<dbReference type="InterPro" id="IPR036291">
    <property type="entry name" value="NAD(P)-bd_dom_sf"/>
</dbReference>
<evidence type="ECO:0000259" key="4">
    <source>
        <dbReference type="Pfam" id="PF05368"/>
    </source>
</evidence>
<evidence type="ECO:0000256" key="3">
    <source>
        <dbReference type="ARBA" id="ARBA00023002"/>
    </source>
</evidence>
<sequence>MFPVVAVPGGRGNLGRTIVEAILEDGKFTPIILAREVGWHQSLDCRGEADGMPLQEDAALSEKIGARIIAVDYSNVQALTKLLEDEKVEVVISTLNLVTGADPELSLIKAAEASSVTKRYIPAIWGIKFGQEIIDIFPPAKFKTDVIDAVTASNLEYSIWIPGYFLDWFTYPGVKTYMQPFSIVVDFAHNTAAIPIRGDIPVALTHTVDMAKLVAKALTLPKWEPETYCIAEKITWDQMIAIGEKVKKTKFKVTYDTLDTLKTHTVAELPGHPEAYKFIPKPMLQSILATFGIMFGTGAFDLKYGHAIQDDFPEVKVRKVEELLTEAWKTD</sequence>
<feature type="domain" description="NmrA-like" evidence="4">
    <location>
        <begin position="5"/>
        <end position="307"/>
    </location>
</feature>
<evidence type="ECO:0000313" key="6">
    <source>
        <dbReference type="Proteomes" id="UP000009097"/>
    </source>
</evidence>
<dbReference type="Proteomes" id="UP000009097">
    <property type="component" value="Unassembled WGS sequence"/>
</dbReference>
<evidence type="ECO:0000313" key="5">
    <source>
        <dbReference type="EMBL" id="KNB04344.1"/>
    </source>
</evidence>
<keyword evidence="2" id="KW-0521">NADP</keyword>
<dbReference type="InterPro" id="IPR008030">
    <property type="entry name" value="NmrA-like"/>
</dbReference>
<reference evidence="5" key="1">
    <citation type="submission" date="2007-04" db="EMBL/GenBank/DDBJ databases">
        <authorList>
            <consortium name="The Broad Institute Genome Sequencing Platform"/>
            <person name="Birren B."/>
            <person name="Lander E."/>
            <person name="Galagan J."/>
            <person name="Nusbaum C."/>
            <person name="Devon K."/>
            <person name="Ma L.-J."/>
            <person name="Jaffe D."/>
            <person name="Butler J."/>
            <person name="Alvarez P."/>
            <person name="Gnerre S."/>
            <person name="Grabherr M."/>
            <person name="Kleber M."/>
            <person name="Mauceli E."/>
            <person name="Brockman W."/>
            <person name="MacCallum I.A."/>
            <person name="Young S."/>
            <person name="LaButti K."/>
            <person name="DeCaprio D."/>
            <person name="Crawford M."/>
            <person name="Koehrsen M."/>
            <person name="Engels R."/>
            <person name="Montgomery P."/>
            <person name="Pearson M."/>
            <person name="Howarth C."/>
            <person name="Larson L."/>
            <person name="White J."/>
            <person name="O'Leary S."/>
            <person name="Kodira C."/>
            <person name="Zeng Q."/>
            <person name="Yandava C."/>
            <person name="Alvarado L."/>
            <person name="Kistler C."/>
            <person name="Shim W.-B."/>
            <person name="Kang S."/>
            <person name="Woloshuk C."/>
        </authorList>
    </citation>
    <scope>NUCLEOTIDE SEQUENCE</scope>
    <source>
        <strain evidence="5">4287</strain>
    </source>
</reference>
<dbReference type="KEGG" id="fox:FOXG_06478"/>
<reference evidence="5" key="2">
    <citation type="journal article" date="2010" name="Nature">
        <title>Comparative genomics reveals mobile pathogenicity chromosomes in Fusarium.</title>
        <authorList>
            <person name="Ma L.J."/>
            <person name="van der Does H.C."/>
            <person name="Borkovich K.A."/>
            <person name="Coleman J.J."/>
            <person name="Daboussi M.J."/>
            <person name="Di Pietro A."/>
            <person name="Dufresne M."/>
            <person name="Freitag M."/>
            <person name="Grabherr M."/>
            <person name="Henrissat B."/>
            <person name="Houterman P.M."/>
            <person name="Kang S."/>
            <person name="Shim W.B."/>
            <person name="Woloshuk C."/>
            <person name="Xie X."/>
            <person name="Xu J.R."/>
            <person name="Antoniw J."/>
            <person name="Baker S.E."/>
            <person name="Bluhm B.H."/>
            <person name="Breakspear A."/>
            <person name="Brown D.W."/>
            <person name="Butchko R.A."/>
            <person name="Chapman S."/>
            <person name="Coulson R."/>
            <person name="Coutinho P.M."/>
            <person name="Danchin E.G."/>
            <person name="Diener A."/>
            <person name="Gale L.R."/>
            <person name="Gardiner D.M."/>
            <person name="Goff S."/>
            <person name="Hammond-Kosack K.E."/>
            <person name="Hilburn K."/>
            <person name="Hua-Van A."/>
            <person name="Jonkers W."/>
            <person name="Kazan K."/>
            <person name="Kodira C.D."/>
            <person name="Koehrsen M."/>
            <person name="Kumar L."/>
            <person name="Lee Y.H."/>
            <person name="Li L."/>
            <person name="Manners J.M."/>
            <person name="Miranda-Saavedra D."/>
            <person name="Mukherjee M."/>
            <person name="Park G."/>
            <person name="Park J."/>
            <person name="Park S.Y."/>
            <person name="Proctor R.H."/>
            <person name="Regev A."/>
            <person name="Ruiz-Roldan M.C."/>
            <person name="Sain D."/>
            <person name="Sakthikumar S."/>
            <person name="Sykes S."/>
            <person name="Schwartz D.C."/>
            <person name="Turgeon B.G."/>
            <person name="Wapinski I."/>
            <person name="Yoder O."/>
            <person name="Young S."/>
            <person name="Zeng Q."/>
            <person name="Zhou S."/>
            <person name="Galagan J."/>
            <person name="Cuomo C.A."/>
            <person name="Kistler H.C."/>
            <person name="Rep M."/>
        </authorList>
    </citation>
    <scope>NUCLEOTIDE SEQUENCE [LARGE SCALE GENOMIC DNA]</scope>
    <source>
        <strain evidence="5">4287</strain>
    </source>
</reference>
<dbReference type="GeneID" id="28948364"/>